<accession>A0A2H0VA61</accession>
<feature type="transmembrane region" description="Helical" evidence="1">
    <location>
        <begin position="55"/>
        <end position="75"/>
    </location>
</feature>
<feature type="transmembrane region" description="Helical" evidence="1">
    <location>
        <begin position="81"/>
        <end position="106"/>
    </location>
</feature>
<feature type="transmembrane region" description="Helical" evidence="1">
    <location>
        <begin position="201"/>
        <end position="220"/>
    </location>
</feature>
<evidence type="ECO:0000256" key="1">
    <source>
        <dbReference type="SAM" id="Phobius"/>
    </source>
</evidence>
<feature type="transmembrane region" description="Helical" evidence="1">
    <location>
        <begin position="232"/>
        <end position="250"/>
    </location>
</feature>
<keyword evidence="1" id="KW-1133">Transmembrane helix</keyword>
<dbReference type="EMBL" id="PFAL01000033">
    <property type="protein sequence ID" value="PIR95210.1"/>
    <property type="molecule type" value="Genomic_DNA"/>
</dbReference>
<feature type="transmembrane region" description="Helical" evidence="1">
    <location>
        <begin position="177"/>
        <end position="195"/>
    </location>
</feature>
<feature type="transmembrane region" description="Helical" evidence="1">
    <location>
        <begin position="118"/>
        <end position="137"/>
    </location>
</feature>
<sequence length="251" mass="29785">MKQQRWLILIVPFLLWLFSQIFLRQAGFFYVALAFGTLLIIISLKFLTRLKPHKWLLFIIAPTLLFLSFSGLVAVLLNNVWIQSLIFLEVIFIFFYLRSVYYYFYFPAPLWRERLDHIIMASGFLTIYAFAAVLFYLPAFLSFLPFIIPLVMMVVITLLFVQFNLFPRDNWQKNWRLIFVIVLILTELAWALSLWPLVFNLLAMFLSLAYYLGLTIIRLAGRNNLNYRTLRLPLLLSVSIFLILFLTARWL</sequence>
<gene>
    <name evidence="2" type="ORF">COT93_03660</name>
</gene>
<keyword evidence="1" id="KW-0812">Transmembrane</keyword>
<dbReference type="Proteomes" id="UP000229972">
    <property type="component" value="Unassembled WGS sequence"/>
</dbReference>
<feature type="transmembrane region" description="Helical" evidence="1">
    <location>
        <begin position="143"/>
        <end position="165"/>
    </location>
</feature>
<proteinExistence type="predicted"/>
<evidence type="ECO:0000313" key="3">
    <source>
        <dbReference type="Proteomes" id="UP000229972"/>
    </source>
</evidence>
<feature type="transmembrane region" description="Helical" evidence="1">
    <location>
        <begin position="7"/>
        <end position="23"/>
    </location>
</feature>
<keyword evidence="1" id="KW-0472">Membrane</keyword>
<dbReference type="AlphaFoldDB" id="A0A2H0VA61"/>
<reference evidence="3" key="1">
    <citation type="submission" date="2017-09" db="EMBL/GenBank/DDBJ databases">
        <title>Depth-based differentiation of microbial function through sediment-hosted aquifers and enrichment of novel symbionts in the deep terrestrial subsurface.</title>
        <authorList>
            <person name="Probst A.J."/>
            <person name="Ladd B."/>
            <person name="Jarett J.K."/>
            <person name="Geller-Mcgrath D.E."/>
            <person name="Sieber C.M.K."/>
            <person name="Emerson J.B."/>
            <person name="Anantharaman K."/>
            <person name="Thomas B.C."/>
            <person name="Malmstrom R."/>
            <person name="Stieglmeier M."/>
            <person name="Klingl A."/>
            <person name="Woyke T."/>
            <person name="Ryan C.M."/>
            <person name="Banfield J.F."/>
        </authorList>
    </citation>
    <scope>NUCLEOTIDE SEQUENCE [LARGE SCALE GENOMIC DNA]</scope>
</reference>
<organism evidence="2 3">
    <name type="scientific">Candidatus Falkowbacteria bacterium CG10_big_fil_rev_8_21_14_0_10_37_18</name>
    <dbReference type="NCBI Taxonomy" id="1974562"/>
    <lineage>
        <taxon>Bacteria</taxon>
        <taxon>Candidatus Falkowiibacteriota</taxon>
    </lineage>
</organism>
<feature type="transmembrane region" description="Helical" evidence="1">
    <location>
        <begin position="29"/>
        <end position="48"/>
    </location>
</feature>
<protein>
    <submittedName>
        <fullName evidence="2">Uncharacterized protein</fullName>
    </submittedName>
</protein>
<evidence type="ECO:0000313" key="2">
    <source>
        <dbReference type="EMBL" id="PIR95210.1"/>
    </source>
</evidence>
<name>A0A2H0VA61_9BACT</name>
<comment type="caution">
    <text evidence="2">The sequence shown here is derived from an EMBL/GenBank/DDBJ whole genome shotgun (WGS) entry which is preliminary data.</text>
</comment>